<dbReference type="PROSITE" id="PS00871">
    <property type="entry name" value="CLPAB_2"/>
    <property type="match status" value="1"/>
</dbReference>
<proteinExistence type="inferred from homology"/>
<dbReference type="InterPro" id="IPR036628">
    <property type="entry name" value="Clp_N_dom_sf"/>
</dbReference>
<evidence type="ECO:0000256" key="1">
    <source>
        <dbReference type="ARBA" id="ARBA00022737"/>
    </source>
</evidence>
<dbReference type="SMART" id="SM01086">
    <property type="entry name" value="ClpB_D2-small"/>
    <property type="match status" value="1"/>
</dbReference>
<dbReference type="Pfam" id="PF17871">
    <property type="entry name" value="AAA_lid_9"/>
    <property type="match status" value="1"/>
</dbReference>
<dbReference type="GO" id="GO:0034605">
    <property type="term" value="P:cellular response to heat"/>
    <property type="evidence" value="ECO:0007669"/>
    <property type="project" value="TreeGrafter"/>
</dbReference>
<dbReference type="InterPro" id="IPR041546">
    <property type="entry name" value="ClpA/ClpB_AAA_lid"/>
</dbReference>
<dbReference type="InterPro" id="IPR004176">
    <property type="entry name" value="Clp_R_N"/>
</dbReference>
<gene>
    <name evidence="10" type="ORF">BN587_00336</name>
</gene>
<evidence type="ECO:0000256" key="6">
    <source>
        <dbReference type="RuleBase" id="RU004432"/>
    </source>
</evidence>
<dbReference type="InterPro" id="IPR050130">
    <property type="entry name" value="ClpA_ClpB"/>
</dbReference>
<dbReference type="Proteomes" id="UP000014937">
    <property type="component" value="Unassembled WGS sequence"/>
</dbReference>
<dbReference type="PROSITE" id="PS51903">
    <property type="entry name" value="CLP_R"/>
    <property type="match status" value="1"/>
</dbReference>
<dbReference type="PANTHER" id="PTHR11638:SF18">
    <property type="entry name" value="HEAT SHOCK PROTEIN 104"/>
    <property type="match status" value="1"/>
</dbReference>
<dbReference type="RefSeq" id="WP_021719431.1">
    <property type="nucleotide sequence ID" value="NZ_FR892760.1"/>
</dbReference>
<keyword evidence="3 6" id="KW-0067">ATP-binding</keyword>
<dbReference type="CDD" id="cd00009">
    <property type="entry name" value="AAA"/>
    <property type="match status" value="1"/>
</dbReference>
<dbReference type="FunFam" id="3.40.50.300:FF:000025">
    <property type="entry name" value="ATP-dependent Clp protease subunit"/>
    <property type="match status" value="1"/>
</dbReference>
<keyword evidence="2 6" id="KW-0547">Nucleotide-binding</keyword>
<feature type="domain" description="Clp R" evidence="9">
    <location>
        <begin position="73"/>
        <end position="219"/>
    </location>
</feature>
<dbReference type="Pfam" id="PF10431">
    <property type="entry name" value="ClpB_D2-small"/>
    <property type="match status" value="1"/>
</dbReference>
<dbReference type="FunFam" id="3.40.50.300:FF:000010">
    <property type="entry name" value="Chaperone clpB 1, putative"/>
    <property type="match status" value="1"/>
</dbReference>
<evidence type="ECO:0000313" key="10">
    <source>
        <dbReference type="EMBL" id="CDD11137.1"/>
    </source>
</evidence>
<dbReference type="CDD" id="cd19499">
    <property type="entry name" value="RecA-like_ClpB_Hsp104-like"/>
    <property type="match status" value="1"/>
</dbReference>
<dbReference type="Pfam" id="PF02861">
    <property type="entry name" value="Clp_N"/>
    <property type="match status" value="1"/>
</dbReference>
<dbReference type="EMBL" id="CBGL010000074">
    <property type="protein sequence ID" value="CDD11137.1"/>
    <property type="molecule type" value="Genomic_DNA"/>
</dbReference>
<dbReference type="Gene3D" id="1.10.8.60">
    <property type="match status" value="2"/>
</dbReference>
<evidence type="ECO:0000256" key="7">
    <source>
        <dbReference type="SAM" id="Coils"/>
    </source>
</evidence>
<dbReference type="GO" id="GO:0005737">
    <property type="term" value="C:cytoplasm"/>
    <property type="evidence" value="ECO:0007669"/>
    <property type="project" value="TreeGrafter"/>
</dbReference>
<dbReference type="SUPFAM" id="SSF81923">
    <property type="entry name" value="Double Clp-N motif"/>
    <property type="match status" value="1"/>
</dbReference>
<dbReference type="Gene3D" id="3.40.50.300">
    <property type="entry name" value="P-loop containing nucleotide triphosphate hydrolases"/>
    <property type="match status" value="2"/>
</dbReference>
<dbReference type="Gene3D" id="4.10.860.10">
    <property type="entry name" value="UVR domain"/>
    <property type="match status" value="1"/>
</dbReference>
<dbReference type="SMART" id="SM00382">
    <property type="entry name" value="AAA"/>
    <property type="match status" value="2"/>
</dbReference>
<dbReference type="Gene3D" id="1.10.1780.10">
    <property type="entry name" value="Clp, N-terminal domain"/>
    <property type="match status" value="1"/>
</dbReference>
<dbReference type="InterPro" id="IPR018368">
    <property type="entry name" value="ClpA/B_CS1"/>
</dbReference>
<comment type="similarity">
    <text evidence="6">Belongs to the ClpA/ClpB family.</text>
</comment>
<dbReference type="InterPro" id="IPR027417">
    <property type="entry name" value="P-loop_NTPase"/>
</dbReference>
<accession>R6XY26</accession>
<dbReference type="GO" id="GO:0016887">
    <property type="term" value="F:ATP hydrolysis activity"/>
    <property type="evidence" value="ECO:0007669"/>
    <property type="project" value="InterPro"/>
</dbReference>
<reference evidence="10" key="1">
    <citation type="submission" date="2012-11" db="EMBL/GenBank/DDBJ databases">
        <title>Dependencies among metagenomic species, viruses, plasmids and units of genetic variation.</title>
        <authorList>
            <person name="Nielsen H.B."/>
            <person name="Almeida M."/>
            <person name="Juncker A.S."/>
            <person name="Rasmussen S."/>
            <person name="Li J."/>
            <person name="Sunagawa S."/>
            <person name="Plichta D."/>
            <person name="Gautier L."/>
            <person name="Le Chatelier E."/>
            <person name="Peletier E."/>
            <person name="Bonde I."/>
            <person name="Nielsen T."/>
            <person name="Manichanh C."/>
            <person name="Arumugam M."/>
            <person name="Batto J."/>
            <person name="Santos M.B.Q.D."/>
            <person name="Blom N."/>
            <person name="Borruel N."/>
            <person name="Burgdorf K.S."/>
            <person name="Boumezbeur F."/>
            <person name="Casellas F."/>
            <person name="Dore J."/>
            <person name="Guarner F."/>
            <person name="Hansen T."/>
            <person name="Hildebrand F."/>
            <person name="Kaas R.S."/>
            <person name="Kennedy S."/>
            <person name="Kristiansen K."/>
            <person name="Kultima J.R."/>
            <person name="Leonard P."/>
            <person name="Levenez F."/>
            <person name="Lund O."/>
            <person name="Moumen B."/>
            <person name="Le Paslier D."/>
            <person name="Pons N."/>
            <person name="Pedersen O."/>
            <person name="Prifti E."/>
            <person name="Qin J."/>
            <person name="Raes J."/>
            <person name="Tap J."/>
            <person name="Tims S."/>
            <person name="Ussery D.W."/>
            <person name="Yamada T."/>
            <person name="MetaHit consortium"/>
            <person name="Renault P."/>
            <person name="Sicheritz-Ponten T."/>
            <person name="Bork P."/>
            <person name="Wang J."/>
            <person name="Brunak S."/>
            <person name="Ehrlich S.D."/>
        </authorList>
    </citation>
    <scope>NUCLEOTIDE SEQUENCE [LARGE SCALE GENOMIC DNA]</scope>
</reference>
<evidence type="ECO:0000256" key="3">
    <source>
        <dbReference type="ARBA" id="ARBA00022840"/>
    </source>
</evidence>
<dbReference type="SUPFAM" id="SSF52540">
    <property type="entry name" value="P-loop containing nucleoside triphosphate hydrolases"/>
    <property type="match status" value="2"/>
</dbReference>
<evidence type="ECO:0000256" key="2">
    <source>
        <dbReference type="ARBA" id="ARBA00022741"/>
    </source>
</evidence>
<dbReference type="PANTHER" id="PTHR11638">
    <property type="entry name" value="ATP-DEPENDENT CLP PROTEASE"/>
    <property type="match status" value="1"/>
</dbReference>
<feature type="coiled-coil region" evidence="7">
    <location>
        <begin position="491"/>
        <end position="537"/>
    </location>
</feature>
<keyword evidence="4 6" id="KW-0143">Chaperone</keyword>
<dbReference type="InterPro" id="IPR001943">
    <property type="entry name" value="UVR_dom"/>
</dbReference>
<dbReference type="InterPro" id="IPR003593">
    <property type="entry name" value="AAA+_ATPase"/>
</dbReference>
<evidence type="ECO:0000256" key="4">
    <source>
        <dbReference type="ARBA" id="ARBA00023186"/>
    </source>
</evidence>
<evidence type="ECO:0000259" key="9">
    <source>
        <dbReference type="PROSITE" id="PS51903"/>
    </source>
</evidence>
<evidence type="ECO:0000256" key="5">
    <source>
        <dbReference type="PROSITE-ProRule" id="PRU01251"/>
    </source>
</evidence>
<dbReference type="PRINTS" id="PR00300">
    <property type="entry name" value="CLPPROTEASEA"/>
</dbReference>
<evidence type="ECO:0000259" key="8">
    <source>
        <dbReference type="PROSITE" id="PS50151"/>
    </source>
</evidence>
<dbReference type="InterPro" id="IPR001270">
    <property type="entry name" value="ClpA/B"/>
</dbReference>
<protein>
    <submittedName>
        <fullName evidence="10">Negative regulator of genetic competence ClpC/MecB</fullName>
    </submittedName>
</protein>
<dbReference type="InterPro" id="IPR019489">
    <property type="entry name" value="Clp_ATPase_C"/>
</dbReference>
<dbReference type="Pfam" id="PF07724">
    <property type="entry name" value="AAA_2"/>
    <property type="match status" value="1"/>
</dbReference>
<keyword evidence="1 5" id="KW-0677">Repeat</keyword>
<name>R6XY26_9FIRM</name>
<dbReference type="PROSITE" id="PS50151">
    <property type="entry name" value="UVR"/>
    <property type="match status" value="1"/>
</dbReference>
<dbReference type="HOGENOM" id="CLU_005070_4_1_9"/>
<dbReference type="GO" id="GO:0005524">
    <property type="term" value="F:ATP binding"/>
    <property type="evidence" value="ECO:0007669"/>
    <property type="project" value="UniProtKB-KW"/>
</dbReference>
<dbReference type="InterPro" id="IPR003959">
    <property type="entry name" value="ATPase_AAA_core"/>
</dbReference>
<keyword evidence="7" id="KW-0175">Coiled coil</keyword>
<organism evidence="10">
    <name type="scientific">Phascolarctobacterium succinatutens CAG:287</name>
    <dbReference type="NCBI Taxonomy" id="1263101"/>
    <lineage>
        <taxon>Bacteria</taxon>
        <taxon>Bacillati</taxon>
        <taxon>Bacillota</taxon>
        <taxon>Negativicutes</taxon>
        <taxon>Acidaminococcales</taxon>
        <taxon>Acidaminococcaceae</taxon>
        <taxon>Phascolarctobacterium</taxon>
    </lineage>
</organism>
<dbReference type="InterPro" id="IPR028299">
    <property type="entry name" value="ClpA/B_CS2"/>
</dbReference>
<dbReference type="AlphaFoldDB" id="R6XY26"/>
<dbReference type="PROSITE" id="PS00870">
    <property type="entry name" value="CLPAB_1"/>
    <property type="match status" value="1"/>
</dbReference>
<dbReference type="Pfam" id="PF00004">
    <property type="entry name" value="AAA"/>
    <property type="match status" value="1"/>
</dbReference>
<feature type="domain" description="UVR" evidence="8">
    <location>
        <begin position="495"/>
        <end position="530"/>
    </location>
</feature>
<comment type="caution">
    <text evidence="10">The sequence shown here is derived from an EMBL/GenBank/DDBJ whole genome shotgun (WGS) entry which is preliminary data.</text>
</comment>
<sequence length="909" mass="101502">MLCEICHKKKAIMHMVCLVGDKQIDKWLCGECAKDYMPMGMGGMPLTPEGAKRFIDELLKSGGNIGPQPKKKVTREGFSEAAAKVLELATTKALDCGSEHIGTEHILWGLLTIPDCTGKRLLHRLYNNLEEIQTELEGWLDKGGKQTKLPQYSQRAQRVMERAAENAQELEQEYVGSEQLLVGLLAAGDGIAYQVLQKFDITLEYVKELVQTLDDQRKAVPGRNQQRRSVEEKQADVLEVLAEYGRNLNLEASRGKIDPVIGRDKEVERLIQILCRRTKNNPVIIGEAGVGKTAIAEGLAQKIIKGDVPDFLQRKIVFSLELGMLVAGAKYRGEFEDRMKEILQMVRDDKRIILFIDELHTIIGAGSAEGSIDAANIIKPALARGELQVIGATTVDEYRKHIEKDAALERRFQPVLVDVPSAEISEAMLQGLRQRYEEFHKLQIQPEAIKAAVELSDRYITDRNLPDKAIDLMDEACARLRIKLYKKSAPARELQEQLEYLQLEKEEAVEQQDYEKAAKLRDDEAELQTQLAEALAEVAMTQPVTAEDVAEVVASWTGIPLTRLTETESSRLLQLEQRLHKRVIGQEEAVSAVSRAVRRARAGFKDKNRPVGSFLFLGPTGVGKTELAKALAEELFGDERAMLRFDMSEYMEKHTTARLIGAPPGYVGYDEGGQLTDAVRRKPYCVVLLDEIEKAHPDVFNLLLQIMEDGRLTDGQGRTVDFRNAVLIMTSNAGAQQLANTRPLGFAGNEAGERKNRKEQVLAEIKNMFRPEFLNRVDEILVFNSLGRQELELIADNMLRELNQRLAGNGLSIELTAPALELLLQEGSDSKYGARPLRRALRKLVEDPLSDLFLAGKFHSGDKIIAEAADKKMDFRTAIEGAQFLLELPVTDEQTAAVSSGKEPQHGQN</sequence>
<feature type="coiled-coil region" evidence="7">
    <location>
        <begin position="122"/>
        <end position="180"/>
    </location>
</feature>